<dbReference type="InterPro" id="IPR000184">
    <property type="entry name" value="Bac_surfAg_D15"/>
</dbReference>
<comment type="caution">
    <text evidence="5">The sequence shown here is derived from an EMBL/GenBank/DDBJ whole genome shotgun (WGS) entry which is preliminary data.</text>
</comment>
<comment type="subcellular location">
    <subcellularLocation>
        <location evidence="1">Membrane</location>
    </subcellularLocation>
</comment>
<dbReference type="GO" id="GO:0019867">
    <property type="term" value="C:outer membrane"/>
    <property type="evidence" value="ECO:0007669"/>
    <property type="project" value="InterPro"/>
</dbReference>
<protein>
    <submittedName>
        <fullName evidence="5">Outer membrane protein</fullName>
    </submittedName>
</protein>
<evidence type="ECO:0000313" key="6">
    <source>
        <dbReference type="Proteomes" id="UP000600865"/>
    </source>
</evidence>
<evidence type="ECO:0000256" key="2">
    <source>
        <dbReference type="ARBA" id="ARBA00022452"/>
    </source>
</evidence>
<dbReference type="Gene3D" id="3.10.20.310">
    <property type="entry name" value="membrane protein fhac"/>
    <property type="match status" value="1"/>
</dbReference>
<organism evidence="5 6">
    <name type="scientific">Litorimonas cladophorae</name>
    <dbReference type="NCBI Taxonomy" id="1220491"/>
    <lineage>
        <taxon>Bacteria</taxon>
        <taxon>Pseudomonadati</taxon>
        <taxon>Pseudomonadota</taxon>
        <taxon>Alphaproteobacteria</taxon>
        <taxon>Maricaulales</taxon>
        <taxon>Robiginitomaculaceae</taxon>
    </lineage>
</organism>
<evidence type="ECO:0000256" key="1">
    <source>
        <dbReference type="ARBA" id="ARBA00004370"/>
    </source>
</evidence>
<reference evidence="5 6" key="1">
    <citation type="journal article" date="2014" name="Int. J. Syst. Evol. Microbiol.">
        <title>Complete genome sequence of Corynebacterium casei LMG S-19264T (=DSM 44701T), isolated from a smear-ripened cheese.</title>
        <authorList>
            <consortium name="US DOE Joint Genome Institute (JGI-PGF)"/>
            <person name="Walter F."/>
            <person name="Albersmeier A."/>
            <person name="Kalinowski J."/>
            <person name="Ruckert C."/>
        </authorList>
    </citation>
    <scope>NUCLEOTIDE SEQUENCE [LARGE SCALE GENOMIC DNA]</scope>
    <source>
        <strain evidence="5 6">KCTC 23968</strain>
    </source>
</reference>
<dbReference type="InterPro" id="IPR039910">
    <property type="entry name" value="D15-like"/>
</dbReference>
<dbReference type="PANTHER" id="PTHR12815:SF42">
    <property type="entry name" value="BACTERIAL SURFACE ANTIGEN (D15) DOMAIN-CONTAINING PROTEIN"/>
    <property type="match status" value="1"/>
</dbReference>
<dbReference type="Pfam" id="PF01103">
    <property type="entry name" value="Omp85"/>
    <property type="match status" value="1"/>
</dbReference>
<dbReference type="Proteomes" id="UP000600865">
    <property type="component" value="Unassembled WGS sequence"/>
</dbReference>
<evidence type="ECO:0000256" key="3">
    <source>
        <dbReference type="ARBA" id="ARBA00023136"/>
    </source>
</evidence>
<evidence type="ECO:0000313" key="5">
    <source>
        <dbReference type="EMBL" id="GGX68804.1"/>
    </source>
</evidence>
<name>A0A918KMH9_9PROT</name>
<keyword evidence="2" id="KW-1134">Transmembrane beta strand</keyword>
<proteinExistence type="predicted"/>
<dbReference type="Gene3D" id="2.40.160.50">
    <property type="entry name" value="membrane protein fhac: a member of the omp85/tpsb transporter family"/>
    <property type="match status" value="1"/>
</dbReference>
<accession>A0A918KMH9</accession>
<keyword evidence="6" id="KW-1185">Reference proteome</keyword>
<keyword evidence="3" id="KW-0472">Membrane</keyword>
<sequence>MLGAYILGPVAVMALMSVPVLAAEPIVLIETNMKADEEDLLRSVLGEVEAPARSLAQARRRVEKAAESARTVLRSLGYYDAVIEAEVVETKTGPASNDGVAVRRPPQAILRITSGERFKFGDVDVRFTNSAPDIDGELNSIIGFESGVFADSAKVVAAEIRLVKYLQSKGYPEAKAQPRAVVVDHATRQMNVTYNIFTGRRTRFGDIKQTGTAYLRESWPKMISPFERGDLYSAGEINRLAARVIGTGVFDATTATLSDDFVENADGTVTRDVILDVEQGAINTVSGEIGVSTSDGSGVDLVYERRNFIGFAQTLKLNATARTNEISAGLSYNIPYAWREDRELDLSADIARLDTQALDGDRARANALVTQKMSSKFRVGLGVGLEASRFDQNGEEVTAYLVDGLGRAVYDTRDNVLNPVKGVNLEAKVMPTYNFGEEDGSFATLSIGGSTYRRVSDKFVLAGRLSGGTIISDDFATVPQNRRFYAGGGGSVRGYEYQSVSPLRDSISLNDAGETVISEERIGGRTLLEGSAEVRYKGDGPIGYVGFVDAGSVSRSYDPSFDDIRVGAGVGVRYYTNFAPLRADIAIPLNPRSGDADFQLYISIGQAF</sequence>
<dbReference type="PANTHER" id="PTHR12815">
    <property type="entry name" value="SORTING AND ASSEMBLY MACHINERY SAMM50 PROTEIN FAMILY MEMBER"/>
    <property type="match status" value="1"/>
</dbReference>
<gene>
    <name evidence="5" type="ORF">GCM10011309_18330</name>
</gene>
<evidence type="ECO:0000259" key="4">
    <source>
        <dbReference type="Pfam" id="PF01103"/>
    </source>
</evidence>
<keyword evidence="2" id="KW-0812">Transmembrane</keyword>
<feature type="domain" description="Bacterial surface antigen (D15)" evidence="4">
    <location>
        <begin position="307"/>
        <end position="608"/>
    </location>
</feature>
<dbReference type="EMBL" id="BMYV01000002">
    <property type="protein sequence ID" value="GGX68804.1"/>
    <property type="molecule type" value="Genomic_DNA"/>
</dbReference>
<dbReference type="AlphaFoldDB" id="A0A918KMH9"/>